<dbReference type="SMART" id="SM00331">
    <property type="entry name" value="PP2C_SIG"/>
    <property type="match status" value="1"/>
</dbReference>
<dbReference type="SMART" id="SM00332">
    <property type="entry name" value="PP2Cc"/>
    <property type="match status" value="1"/>
</dbReference>
<dbReference type="SUPFAM" id="SSF81606">
    <property type="entry name" value="PP2C-like"/>
    <property type="match status" value="1"/>
</dbReference>
<evidence type="ECO:0000313" key="3">
    <source>
        <dbReference type="Proteomes" id="UP000235116"/>
    </source>
</evidence>
<name>A0A2K9LQ09_9GAMM</name>
<dbReference type="RefSeq" id="WP_101895711.1">
    <property type="nucleotide sequence ID" value="NZ_CP022684.1"/>
</dbReference>
<dbReference type="Proteomes" id="UP000235116">
    <property type="component" value="Chromosome"/>
</dbReference>
<proteinExistence type="predicted"/>
<sequence length="246" mass="26318">MNLRYQSAALSHVGNVRELNEDAFCDDTGSGVWCVADGMGGYDAGEVASAMVVNAVTQAASTLNDTPTLQQKVEAISNAIQSVNDQLTQERTLTADSSMMGCTVIALMTQEQEGACVWAGDSRLYLLRDNGLYQLSKDHSVVQELLDKGVIADQDIGTHPQRHVITRAVGADVSLELDYLAIDLLPEDVLLLCSDGLYSELQPDQIMSVLSAPVECEEKASRLIEAVLSGNASDNVTVNVIAVEQG</sequence>
<dbReference type="PANTHER" id="PTHR13832:SF827">
    <property type="entry name" value="PROTEIN PHOSPHATASE 1L"/>
    <property type="match status" value="1"/>
</dbReference>
<dbReference type="InterPro" id="IPR001932">
    <property type="entry name" value="PPM-type_phosphatase-like_dom"/>
</dbReference>
<feature type="domain" description="PPM-type phosphatase" evidence="1">
    <location>
        <begin position="4"/>
        <end position="243"/>
    </location>
</feature>
<accession>A0A2K9LQ09</accession>
<dbReference type="InterPro" id="IPR036457">
    <property type="entry name" value="PPM-type-like_dom_sf"/>
</dbReference>
<keyword evidence="3" id="KW-1185">Reference proteome</keyword>
<dbReference type="Pfam" id="PF13672">
    <property type="entry name" value="PP2C_2"/>
    <property type="match status" value="1"/>
</dbReference>
<dbReference type="Gene3D" id="3.60.40.10">
    <property type="entry name" value="PPM-type phosphatase domain"/>
    <property type="match status" value="1"/>
</dbReference>
<protein>
    <recommendedName>
        <fullName evidence="1">PPM-type phosphatase domain-containing protein</fullName>
    </recommendedName>
</protein>
<organism evidence="2 3">
    <name type="scientific">Ketobacter alkanivorans</name>
    <dbReference type="NCBI Taxonomy" id="1917421"/>
    <lineage>
        <taxon>Bacteria</taxon>
        <taxon>Pseudomonadati</taxon>
        <taxon>Pseudomonadota</taxon>
        <taxon>Gammaproteobacteria</taxon>
        <taxon>Pseudomonadales</taxon>
        <taxon>Ketobacteraceae</taxon>
        <taxon>Ketobacter</taxon>
    </lineage>
</organism>
<dbReference type="AlphaFoldDB" id="A0A2K9LQ09"/>
<reference evidence="3" key="1">
    <citation type="submission" date="2017-08" db="EMBL/GenBank/DDBJ databases">
        <title>Direct submision.</title>
        <authorList>
            <person name="Kim S.-J."/>
            <person name="Rhee S.-K."/>
        </authorList>
    </citation>
    <scope>NUCLEOTIDE SEQUENCE [LARGE SCALE GENOMIC DNA]</scope>
    <source>
        <strain evidence="3">GI5</strain>
    </source>
</reference>
<evidence type="ECO:0000259" key="1">
    <source>
        <dbReference type="PROSITE" id="PS51746"/>
    </source>
</evidence>
<dbReference type="KEGG" id="kak:Kalk_18735"/>
<evidence type="ECO:0000313" key="2">
    <source>
        <dbReference type="EMBL" id="AUM14337.1"/>
    </source>
</evidence>
<dbReference type="InterPro" id="IPR015655">
    <property type="entry name" value="PP2C"/>
</dbReference>
<dbReference type="GO" id="GO:0004722">
    <property type="term" value="F:protein serine/threonine phosphatase activity"/>
    <property type="evidence" value="ECO:0007669"/>
    <property type="project" value="InterPro"/>
</dbReference>
<dbReference type="PANTHER" id="PTHR13832">
    <property type="entry name" value="PROTEIN PHOSPHATASE 2C"/>
    <property type="match status" value="1"/>
</dbReference>
<gene>
    <name evidence="2" type="ORF">Kalk_18735</name>
</gene>
<dbReference type="EMBL" id="CP022684">
    <property type="protein sequence ID" value="AUM14337.1"/>
    <property type="molecule type" value="Genomic_DNA"/>
</dbReference>
<dbReference type="PROSITE" id="PS51746">
    <property type="entry name" value="PPM_2"/>
    <property type="match status" value="1"/>
</dbReference>
<dbReference type="CDD" id="cd00143">
    <property type="entry name" value="PP2Cc"/>
    <property type="match status" value="1"/>
</dbReference>
<dbReference type="OrthoDB" id="9801841at2"/>